<proteinExistence type="predicted"/>
<name>A0A815D7M9_9BILA</name>
<evidence type="ECO:0000313" key="5">
    <source>
        <dbReference type="Proteomes" id="UP000663854"/>
    </source>
</evidence>
<dbReference type="PANTHER" id="PTHR45887">
    <property type="entry name" value="TRANSLATION INITIATION FACTOR EIF-2B SUBUNIT EPSILON"/>
    <property type="match status" value="1"/>
</dbReference>
<evidence type="ECO:0000313" key="6">
    <source>
        <dbReference type="Proteomes" id="UP000663870"/>
    </source>
</evidence>
<organism evidence="3 5">
    <name type="scientific">Rotaria sordida</name>
    <dbReference type="NCBI Taxonomy" id="392033"/>
    <lineage>
        <taxon>Eukaryota</taxon>
        <taxon>Metazoa</taxon>
        <taxon>Spiralia</taxon>
        <taxon>Gnathifera</taxon>
        <taxon>Rotifera</taxon>
        <taxon>Eurotatoria</taxon>
        <taxon>Bdelloidea</taxon>
        <taxon>Philodinida</taxon>
        <taxon>Philodinidae</taxon>
        <taxon>Rotaria</taxon>
    </lineage>
</organism>
<dbReference type="Pfam" id="PF25084">
    <property type="entry name" value="LbH_EIF2B"/>
    <property type="match status" value="1"/>
</dbReference>
<accession>A0A815D7M9</accession>
<evidence type="ECO:0000256" key="1">
    <source>
        <dbReference type="ARBA" id="ARBA00022490"/>
    </source>
</evidence>
<dbReference type="GO" id="GO:0005085">
    <property type="term" value="F:guanyl-nucleotide exchange factor activity"/>
    <property type="evidence" value="ECO:0007669"/>
    <property type="project" value="TreeGrafter"/>
</dbReference>
<protein>
    <recommendedName>
        <fullName evidence="2">EIF2B subunit epsilon/gamma LbH domain-containing protein</fullName>
    </recommendedName>
</protein>
<dbReference type="InterPro" id="IPR056764">
    <property type="entry name" value="LbH_EIF2B3/5"/>
</dbReference>
<comment type="caution">
    <text evidence="3">The sequence shown here is derived from an EMBL/GenBank/DDBJ whole genome shotgun (WGS) entry which is preliminary data.</text>
</comment>
<dbReference type="Proteomes" id="UP000663870">
    <property type="component" value="Unassembled WGS sequence"/>
</dbReference>
<keyword evidence="1" id="KW-0963">Cytoplasm</keyword>
<feature type="domain" description="EIF2B subunit epsilon/gamma LbH" evidence="2">
    <location>
        <begin position="27"/>
        <end position="121"/>
    </location>
</feature>
<dbReference type="PANTHER" id="PTHR45887:SF1">
    <property type="entry name" value="TRANSLATION INITIATION FACTOR EIF-2B SUBUNIT EPSILON"/>
    <property type="match status" value="1"/>
</dbReference>
<dbReference type="EMBL" id="CAJNOL010003634">
    <property type="protein sequence ID" value="CAF1569371.1"/>
    <property type="molecule type" value="Genomic_DNA"/>
</dbReference>
<gene>
    <name evidence="4" type="ORF">JXQ802_LOCUS45057</name>
    <name evidence="3" type="ORF">PYM288_LOCUS29563</name>
</gene>
<evidence type="ECO:0000313" key="4">
    <source>
        <dbReference type="EMBL" id="CAF1569371.1"/>
    </source>
</evidence>
<dbReference type="GO" id="GO:0005851">
    <property type="term" value="C:eukaryotic translation initiation factor 2B complex"/>
    <property type="evidence" value="ECO:0007669"/>
    <property type="project" value="TreeGrafter"/>
</dbReference>
<dbReference type="SUPFAM" id="SSF51161">
    <property type="entry name" value="Trimeric LpxA-like enzymes"/>
    <property type="match status" value="1"/>
</dbReference>
<reference evidence="3" key="1">
    <citation type="submission" date="2021-02" db="EMBL/GenBank/DDBJ databases">
        <authorList>
            <person name="Nowell W R."/>
        </authorList>
    </citation>
    <scope>NUCLEOTIDE SEQUENCE</scope>
</reference>
<dbReference type="InterPro" id="IPR011004">
    <property type="entry name" value="Trimer_LpxA-like_sf"/>
</dbReference>
<keyword evidence="6" id="KW-1185">Reference proteome</keyword>
<dbReference type="AlphaFoldDB" id="A0A815D7M9"/>
<dbReference type="GO" id="GO:0031369">
    <property type="term" value="F:translation initiation factor binding"/>
    <property type="evidence" value="ECO:0007669"/>
    <property type="project" value="TreeGrafter"/>
</dbReference>
<sequence length="277" mass="31796">MDDPKIYLGLTYRDGIYSFLEHAQAHPLYKQVDIQLNRLSNIQQDVFISYRSQILFDVCLHSSLIGQNCTIDKKIKIENSIIYDNGLIRNSVQIDKERILGKNVIIGTNVHLNQRMTMIASNSITSTTVIHEIEIDDDIEISSENVKHSNFKQRSNSISSSEKFISSSNGEIMISNSDLVGVDGFGKELIFNSVYDDQAENFEHKDDDDKNQLNVSDAWCYRIERRENRCSSVILNEDFQEAVILSKENIAFRKIKLLEDININYGSNNTIYIKKNI</sequence>
<dbReference type="InterPro" id="IPR051956">
    <property type="entry name" value="eIF2B_epsilon"/>
</dbReference>
<evidence type="ECO:0000259" key="2">
    <source>
        <dbReference type="Pfam" id="PF25084"/>
    </source>
</evidence>
<dbReference type="GO" id="GO:0003743">
    <property type="term" value="F:translation initiation factor activity"/>
    <property type="evidence" value="ECO:0007669"/>
    <property type="project" value="TreeGrafter"/>
</dbReference>
<dbReference type="EMBL" id="CAJNOH010002455">
    <property type="protein sequence ID" value="CAF1294266.1"/>
    <property type="molecule type" value="Genomic_DNA"/>
</dbReference>
<dbReference type="Gene3D" id="2.160.10.10">
    <property type="entry name" value="Hexapeptide repeat proteins"/>
    <property type="match status" value="1"/>
</dbReference>
<evidence type="ECO:0000313" key="3">
    <source>
        <dbReference type="EMBL" id="CAF1294266.1"/>
    </source>
</evidence>
<dbReference type="Proteomes" id="UP000663854">
    <property type="component" value="Unassembled WGS sequence"/>
</dbReference>